<dbReference type="Proteomes" id="UP000766698">
    <property type="component" value="Unassembled WGS sequence"/>
</dbReference>
<feature type="transmembrane region" description="Helical" evidence="1">
    <location>
        <begin position="253"/>
        <end position="274"/>
    </location>
</feature>
<sequence>LAGLSAVAAGAAFGCARLLAPDPARRPTRLARPTGRTRSAAAARGGWRLLPPSPLGAVVGRELRQWWRDPWRSLELQCAVWTVVFIGLIGVVSGVPVLLPFGGALLGLFTGLVACNLLGQDGTALWLTVVGAGPGTVRDDVRGRQIALLLMFAPAAVALTVVMTVVSGEHWTWPVVATLLPALLGAGVGMAVLLSVVAGTPGVDPKYRVGPNDAGDVSYQLWISIYGTLLAALPAVLLAAALVPGLLAGTVGAAAWLAVPFGVANGGTAAWLLGRVAHRRLAARLPETFVRLRYGRAVAAEQQPAGDGWLDRMERGAIAGNQERRPVGS</sequence>
<feature type="non-terminal residue" evidence="2">
    <location>
        <position position="1"/>
    </location>
</feature>
<proteinExistence type="predicted"/>
<keyword evidence="1" id="KW-1133">Transmembrane helix</keyword>
<organism evidence="2 3">
    <name type="scientific">Streptomyces durbertensis</name>
    <dbReference type="NCBI Taxonomy" id="2448886"/>
    <lineage>
        <taxon>Bacteria</taxon>
        <taxon>Bacillati</taxon>
        <taxon>Actinomycetota</taxon>
        <taxon>Actinomycetes</taxon>
        <taxon>Kitasatosporales</taxon>
        <taxon>Streptomycetaceae</taxon>
        <taxon>Streptomyces</taxon>
    </lineage>
</organism>
<evidence type="ECO:0000313" key="2">
    <source>
        <dbReference type="EMBL" id="MBB1247081.1"/>
    </source>
</evidence>
<name>A0ABR6EP11_9ACTN</name>
<feature type="transmembrane region" description="Helical" evidence="1">
    <location>
        <begin position="98"/>
        <end position="118"/>
    </location>
</feature>
<feature type="transmembrane region" description="Helical" evidence="1">
    <location>
        <begin position="146"/>
        <end position="166"/>
    </location>
</feature>
<evidence type="ECO:0000313" key="3">
    <source>
        <dbReference type="Proteomes" id="UP000766698"/>
    </source>
</evidence>
<keyword evidence="3" id="KW-1185">Reference proteome</keyword>
<feature type="transmembrane region" description="Helical" evidence="1">
    <location>
        <begin position="221"/>
        <end position="247"/>
    </location>
</feature>
<keyword evidence="1" id="KW-0812">Transmembrane</keyword>
<gene>
    <name evidence="2" type="ORF">GL263_26550</name>
</gene>
<keyword evidence="1" id="KW-0472">Membrane</keyword>
<dbReference type="EMBL" id="WMLF01000754">
    <property type="protein sequence ID" value="MBB1247081.1"/>
    <property type="molecule type" value="Genomic_DNA"/>
</dbReference>
<accession>A0ABR6EP11</accession>
<reference evidence="3" key="1">
    <citation type="journal article" date="2020" name="Syst. Appl. Microbiol.">
        <title>Streptomyces alkaliterrae sp. nov., isolated from an alkaline soil, and emended descriptions of Streptomyces alkaliphilus, Streptomyces calidiresistens and Streptomyces durbertensis.</title>
        <authorList>
            <person name="Swiecimska M."/>
            <person name="Golinska P."/>
            <person name="Nouioui I."/>
            <person name="Wypij M."/>
            <person name="Rai M."/>
            <person name="Sangal V."/>
            <person name="Goodfellow M."/>
        </authorList>
    </citation>
    <scope>NUCLEOTIDE SEQUENCE [LARGE SCALE GENOMIC DNA]</scope>
    <source>
        <strain evidence="3">DSM 104538</strain>
    </source>
</reference>
<feature type="transmembrane region" description="Helical" evidence="1">
    <location>
        <begin position="74"/>
        <end position="92"/>
    </location>
</feature>
<feature type="transmembrane region" description="Helical" evidence="1">
    <location>
        <begin position="178"/>
        <end position="200"/>
    </location>
</feature>
<protein>
    <submittedName>
        <fullName evidence="2">Uncharacterized protein</fullName>
    </submittedName>
</protein>
<comment type="caution">
    <text evidence="2">The sequence shown here is derived from an EMBL/GenBank/DDBJ whole genome shotgun (WGS) entry which is preliminary data.</text>
</comment>
<evidence type="ECO:0000256" key="1">
    <source>
        <dbReference type="SAM" id="Phobius"/>
    </source>
</evidence>